<evidence type="ECO:0000313" key="3">
    <source>
        <dbReference type="Proteomes" id="UP000078046"/>
    </source>
</evidence>
<sequence>MSRFTICFAVLLLIGTNCYEHNMRQGHNDCQQLLEVISPENVQKFCGKFVTNPRLCIIIKKYVVYLSNNLDTDELSHFIKCSSLIQQSIIVGPRLMAFFYKRDPEHLAYLNESLLNFVCSVVRPDLYGLLVWFCTDYKPKINEKLVNFAKEQSTKH</sequence>
<evidence type="ECO:0000256" key="1">
    <source>
        <dbReference type="SAM" id="SignalP"/>
    </source>
</evidence>
<feature type="signal peptide" evidence="1">
    <location>
        <begin position="1"/>
        <end position="18"/>
    </location>
</feature>
<dbReference type="EMBL" id="LWCA01000818">
    <property type="protein sequence ID" value="OAF66827.1"/>
    <property type="molecule type" value="Genomic_DNA"/>
</dbReference>
<keyword evidence="1" id="KW-0732">Signal</keyword>
<proteinExistence type="predicted"/>
<organism evidence="2 3">
    <name type="scientific">Intoshia linei</name>
    <dbReference type="NCBI Taxonomy" id="1819745"/>
    <lineage>
        <taxon>Eukaryota</taxon>
        <taxon>Metazoa</taxon>
        <taxon>Spiralia</taxon>
        <taxon>Lophotrochozoa</taxon>
        <taxon>Mesozoa</taxon>
        <taxon>Orthonectida</taxon>
        <taxon>Rhopaluridae</taxon>
        <taxon>Intoshia</taxon>
    </lineage>
</organism>
<evidence type="ECO:0000313" key="2">
    <source>
        <dbReference type="EMBL" id="OAF66827.1"/>
    </source>
</evidence>
<gene>
    <name evidence="2" type="ORF">A3Q56_05458</name>
</gene>
<dbReference type="AlphaFoldDB" id="A0A177AXS3"/>
<protein>
    <recommendedName>
        <fullName evidence="4">Saposin B-type domain-containing protein</fullName>
    </recommendedName>
</protein>
<dbReference type="Proteomes" id="UP000078046">
    <property type="component" value="Unassembled WGS sequence"/>
</dbReference>
<accession>A0A177AXS3</accession>
<evidence type="ECO:0008006" key="4">
    <source>
        <dbReference type="Google" id="ProtNLM"/>
    </source>
</evidence>
<reference evidence="2 3" key="1">
    <citation type="submission" date="2016-04" db="EMBL/GenBank/DDBJ databases">
        <title>The genome of Intoshia linei affirms orthonectids as highly simplified spiralians.</title>
        <authorList>
            <person name="Mikhailov K.V."/>
            <person name="Slusarev G.S."/>
            <person name="Nikitin M.A."/>
            <person name="Logacheva M.D."/>
            <person name="Penin A."/>
            <person name="Aleoshin V."/>
            <person name="Panchin Y.V."/>
        </authorList>
    </citation>
    <scope>NUCLEOTIDE SEQUENCE [LARGE SCALE GENOMIC DNA]</scope>
    <source>
        <strain evidence="2">Intl2013</strain>
        <tissue evidence="2">Whole animal</tissue>
    </source>
</reference>
<comment type="caution">
    <text evidence="2">The sequence shown here is derived from an EMBL/GenBank/DDBJ whole genome shotgun (WGS) entry which is preliminary data.</text>
</comment>
<name>A0A177AXS3_9BILA</name>
<feature type="chain" id="PRO_5008056733" description="Saposin B-type domain-containing protein" evidence="1">
    <location>
        <begin position="19"/>
        <end position="156"/>
    </location>
</feature>
<keyword evidence="3" id="KW-1185">Reference proteome</keyword>